<keyword evidence="3" id="KW-1185">Reference proteome</keyword>
<feature type="compositionally biased region" description="Low complexity" evidence="1">
    <location>
        <begin position="190"/>
        <end position="205"/>
    </location>
</feature>
<dbReference type="Proteomes" id="UP001217838">
    <property type="component" value="Unassembled WGS sequence"/>
</dbReference>
<evidence type="ECO:0000313" key="3">
    <source>
        <dbReference type="Proteomes" id="UP001217838"/>
    </source>
</evidence>
<evidence type="ECO:0000313" key="2">
    <source>
        <dbReference type="EMBL" id="MDC0672896.1"/>
    </source>
</evidence>
<protein>
    <recommendedName>
        <fullName evidence="4">DUF3489 domain-containing protein</fullName>
    </recommendedName>
</protein>
<comment type="caution">
    <text evidence="2">The sequence shown here is derived from an EMBL/GenBank/DDBJ whole genome shotgun (WGS) entry which is preliminary data.</text>
</comment>
<feature type="region of interest" description="Disordered" evidence="1">
    <location>
        <begin position="185"/>
        <end position="228"/>
    </location>
</feature>
<organism evidence="2 3">
    <name type="scientific">Nannocystis radixulma</name>
    <dbReference type="NCBI Taxonomy" id="2995305"/>
    <lineage>
        <taxon>Bacteria</taxon>
        <taxon>Pseudomonadati</taxon>
        <taxon>Myxococcota</taxon>
        <taxon>Polyangia</taxon>
        <taxon>Nannocystales</taxon>
        <taxon>Nannocystaceae</taxon>
        <taxon>Nannocystis</taxon>
    </lineage>
</organism>
<name>A0ABT5BFH5_9BACT</name>
<feature type="compositionally biased region" description="Basic residues" evidence="1">
    <location>
        <begin position="210"/>
        <end position="220"/>
    </location>
</feature>
<dbReference type="RefSeq" id="WP_272005069.1">
    <property type="nucleotide sequence ID" value="NZ_JAQNDN010000020.1"/>
</dbReference>
<evidence type="ECO:0008006" key="4">
    <source>
        <dbReference type="Google" id="ProtNLM"/>
    </source>
</evidence>
<feature type="region of interest" description="Disordered" evidence="1">
    <location>
        <begin position="70"/>
        <end position="134"/>
    </location>
</feature>
<feature type="compositionally biased region" description="Basic residues" evidence="1">
    <location>
        <begin position="88"/>
        <end position="100"/>
    </location>
</feature>
<gene>
    <name evidence="2" type="ORF">POL58_34405</name>
</gene>
<accession>A0ABT5BFH5</accession>
<evidence type="ECO:0000256" key="1">
    <source>
        <dbReference type="SAM" id="MobiDB-lite"/>
    </source>
</evidence>
<sequence>MKILDSIRADIKKEAAEQERQLLLKVLQRRSGDLTLGELFQVLGSSLGQGIHAVRVAELFPAAAPAAAVANAPRTGVATQRESTTKTTKAKRTGRKRQAKRPQPSAANNTPRASKRGAAVGARPSPPEVSALTVKGRKQYDTAILNYLRAHPGLNRPADIRSVIGGSRIQFRIAMDRLRAANLAERSGQSGATTYAAKGSAAGAAEPQRTAKKSVKKRAQAARTPAKPAHVDDTVVLDVLNELGGWVSSSQILGRVGGSIDALRDSLKRLVTSGSVRRQGERKSTRYAVASDAG</sequence>
<dbReference type="EMBL" id="JAQNDN010000020">
    <property type="protein sequence ID" value="MDC0672896.1"/>
    <property type="molecule type" value="Genomic_DNA"/>
</dbReference>
<reference evidence="2 3" key="1">
    <citation type="submission" date="2022-11" db="EMBL/GenBank/DDBJ databases">
        <title>Minimal conservation of predation-associated metabolite biosynthetic gene clusters underscores biosynthetic potential of Myxococcota including descriptions for ten novel species: Archangium lansinium sp. nov., Myxococcus landrumus sp. nov., Nannocystis bai.</title>
        <authorList>
            <person name="Ahearne A."/>
            <person name="Stevens C."/>
            <person name="Dowd S."/>
        </authorList>
    </citation>
    <scope>NUCLEOTIDE SEQUENCE [LARGE SCALE GENOMIC DNA]</scope>
    <source>
        <strain evidence="2 3">NCELM</strain>
    </source>
</reference>
<proteinExistence type="predicted"/>